<dbReference type="EMBL" id="CVRI01000045">
    <property type="protein sequence ID" value="CRK96904.1"/>
    <property type="molecule type" value="Genomic_DNA"/>
</dbReference>
<sequence length="170" mass="19632">MNLLDDDTKSLKIKNSFSLFNKQFQVQDSPVEHKHLHSKTTVEKAATIIVLGYLSLKTVQGEIESLIETACTLKSIFLPSLKCDETTFSLRISFSIPEIVHNRVDCGILMFEIFLSFAYYLREDKQKDILEKQERHVMKEPNQFDDIYKSASSYYLETPQSTAISKLFVH</sequence>
<organism evidence="1 2">
    <name type="scientific">Clunio marinus</name>
    <dbReference type="NCBI Taxonomy" id="568069"/>
    <lineage>
        <taxon>Eukaryota</taxon>
        <taxon>Metazoa</taxon>
        <taxon>Ecdysozoa</taxon>
        <taxon>Arthropoda</taxon>
        <taxon>Hexapoda</taxon>
        <taxon>Insecta</taxon>
        <taxon>Pterygota</taxon>
        <taxon>Neoptera</taxon>
        <taxon>Endopterygota</taxon>
        <taxon>Diptera</taxon>
        <taxon>Nematocera</taxon>
        <taxon>Chironomoidea</taxon>
        <taxon>Chironomidae</taxon>
        <taxon>Clunio</taxon>
    </lineage>
</organism>
<dbReference type="Proteomes" id="UP000183832">
    <property type="component" value="Unassembled WGS sequence"/>
</dbReference>
<evidence type="ECO:0000313" key="2">
    <source>
        <dbReference type="Proteomes" id="UP000183832"/>
    </source>
</evidence>
<name>A0A1J1I9H5_9DIPT</name>
<gene>
    <name evidence="1" type="ORF">CLUMA_CG010391</name>
</gene>
<proteinExistence type="predicted"/>
<protein>
    <submittedName>
        <fullName evidence="1">CLUMA_CG010391, isoform A</fullName>
    </submittedName>
</protein>
<keyword evidence="2" id="KW-1185">Reference proteome</keyword>
<reference evidence="1 2" key="1">
    <citation type="submission" date="2015-04" db="EMBL/GenBank/DDBJ databases">
        <authorList>
            <person name="Syromyatnikov M.Y."/>
            <person name="Popov V.N."/>
        </authorList>
    </citation>
    <scope>NUCLEOTIDE SEQUENCE [LARGE SCALE GENOMIC DNA]</scope>
</reference>
<evidence type="ECO:0000313" key="1">
    <source>
        <dbReference type="EMBL" id="CRK96904.1"/>
    </source>
</evidence>
<dbReference type="AlphaFoldDB" id="A0A1J1I9H5"/>
<accession>A0A1J1I9H5</accession>